<dbReference type="InterPro" id="IPR004136">
    <property type="entry name" value="NMO"/>
</dbReference>
<feature type="compositionally biased region" description="Low complexity" evidence="4">
    <location>
        <begin position="351"/>
        <end position="390"/>
    </location>
</feature>
<protein>
    <submittedName>
        <fullName evidence="5">2-nitropropane dioxygenase protein</fullName>
    </submittedName>
</protein>
<dbReference type="CDD" id="cd04730">
    <property type="entry name" value="NPD_like"/>
    <property type="match status" value="1"/>
</dbReference>
<dbReference type="Pfam" id="PF03060">
    <property type="entry name" value="NMO"/>
    <property type="match status" value="1"/>
</dbReference>
<dbReference type="OrthoDB" id="10265891at2759"/>
<feature type="region of interest" description="Disordered" evidence="4">
    <location>
        <begin position="349"/>
        <end position="392"/>
    </location>
</feature>
<keyword evidence="5" id="KW-0223">Dioxygenase</keyword>
<dbReference type="SUPFAM" id="SSF51412">
    <property type="entry name" value="Inosine monophosphate dehydrogenase (IMPDH)"/>
    <property type="match status" value="1"/>
</dbReference>
<evidence type="ECO:0000313" key="6">
    <source>
        <dbReference type="Proteomes" id="UP000572817"/>
    </source>
</evidence>
<dbReference type="PANTHER" id="PTHR32332:SF31">
    <property type="entry name" value="2-NITROPROPANE DIOXYGENASE FAMILY, PUTATIVE (AFU_ORTHOLOGUE AFUA_2G09850)-RELATED"/>
    <property type="match status" value="1"/>
</dbReference>
<dbReference type="EMBL" id="WWBZ02000022">
    <property type="protein sequence ID" value="KAF4307398.1"/>
    <property type="molecule type" value="Genomic_DNA"/>
</dbReference>
<sequence>MASPQQLRTVTTDLLKINHPVLLAGMNVAAGPKLAAAVTNAGGLGVIGGVGYTPDMLREQIAELKGYLKDKSGPFGVDLLLPQVGGSARKTNYDYTKGKLDELVTIIIDSGAKLFVSAVGVPPKHVVERLHKAGILYMNMIGHPKHVQKCLDLGVDLICAQGGEGGGHTGDVPTTILIPTVAKLVEGKKSPMTGAPVQVIAAGGIYSGQSLAAALMLGASAVWVGTRFVLSEEAGAPKAHQEAVRTSGFDDNVRTIIFTGRPLRVRKNLYIENWEVNRQNEIKELTSKGVIPVEHDLEKMGDDIDDDTMDNARPFLMGKAAAVVNERKSAKVIVDEMVGDAVTWLSKGNASVQSSTTSTSGSLDVTTTSLDPTDSTDVPSTTADASSTTTYPPEISSATVCLSSWSSWEDIIATYPETSTGTWAVTTPPVTLSGYVYYTTPAPPYYTPPPACTLGVELCSSLSGYSIVGSSPTTFTIPATTEIMSGVIPASQLVPTPSCSIGEATCSKLLDAGIVWFDDWASKDWRNCEMTPPGIGPVALTPTDFLLPPPPTSTKANTAAPPTTKRRTSTLPQPTATGLGSEPLGYLIPASALVPGEDPAPAATALPQSQTLTLVVSVSGAAGGRLSTTVLALALAPAPTPSAIATLAGQPVLFDPAAGVRVGSFPIAAGAPAVNIGGTLVRVLPGDAAAVVGGQTVRLPGVATAAAAPVATLGGVVVYADGTGEGGVAVGGKGLGGAGGAVVMDGLGFWVVGGKGAPVEAVEQVEGGGEGQGQGFYEGVVVVGGRTYAAAPATITAAASVVVVGGKTISVGGRAATLTSGDVASAVAGGVVVGGKTYSFPTATVEQVVTIGGSAVTAEGVLGAMGLLTVGGKTLAVGGGVATSDCELDGHSRGKEDQRDSDDDYEGH</sequence>
<evidence type="ECO:0000256" key="2">
    <source>
        <dbReference type="ARBA" id="ARBA00022643"/>
    </source>
</evidence>
<organism evidence="5 6">
    <name type="scientific">Botryosphaeria dothidea</name>
    <dbReference type="NCBI Taxonomy" id="55169"/>
    <lineage>
        <taxon>Eukaryota</taxon>
        <taxon>Fungi</taxon>
        <taxon>Dikarya</taxon>
        <taxon>Ascomycota</taxon>
        <taxon>Pezizomycotina</taxon>
        <taxon>Dothideomycetes</taxon>
        <taxon>Dothideomycetes incertae sedis</taxon>
        <taxon>Botryosphaeriales</taxon>
        <taxon>Botryosphaeriaceae</taxon>
        <taxon>Botryosphaeria</taxon>
    </lineage>
</organism>
<keyword evidence="6" id="KW-1185">Reference proteome</keyword>
<name>A0A8H4IYF1_9PEZI</name>
<keyword evidence="1" id="KW-0285">Flavoprotein</keyword>
<evidence type="ECO:0000256" key="4">
    <source>
        <dbReference type="SAM" id="MobiDB-lite"/>
    </source>
</evidence>
<feature type="region of interest" description="Disordered" evidence="4">
    <location>
        <begin position="549"/>
        <end position="583"/>
    </location>
</feature>
<dbReference type="Gene3D" id="3.20.20.70">
    <property type="entry name" value="Aldolase class I"/>
    <property type="match status" value="1"/>
</dbReference>
<dbReference type="PANTHER" id="PTHR32332">
    <property type="entry name" value="2-NITROPROPANE DIOXYGENASE"/>
    <property type="match status" value="1"/>
</dbReference>
<feature type="compositionally biased region" description="Low complexity" evidence="4">
    <location>
        <begin position="553"/>
        <end position="563"/>
    </location>
</feature>
<dbReference type="GO" id="GO:0051213">
    <property type="term" value="F:dioxygenase activity"/>
    <property type="evidence" value="ECO:0007669"/>
    <property type="project" value="UniProtKB-KW"/>
</dbReference>
<evidence type="ECO:0000256" key="3">
    <source>
        <dbReference type="ARBA" id="ARBA00023002"/>
    </source>
</evidence>
<proteinExistence type="predicted"/>
<comment type="caution">
    <text evidence="5">The sequence shown here is derived from an EMBL/GenBank/DDBJ whole genome shotgun (WGS) entry which is preliminary data.</text>
</comment>
<keyword evidence="2" id="KW-0288">FMN</keyword>
<feature type="compositionally biased region" description="Acidic residues" evidence="4">
    <location>
        <begin position="899"/>
        <end position="908"/>
    </location>
</feature>
<dbReference type="GO" id="GO:0018580">
    <property type="term" value="F:nitronate monooxygenase activity"/>
    <property type="evidence" value="ECO:0007669"/>
    <property type="project" value="InterPro"/>
</dbReference>
<feature type="region of interest" description="Disordered" evidence="4">
    <location>
        <begin position="886"/>
        <end position="908"/>
    </location>
</feature>
<gene>
    <name evidence="5" type="ORF">GTA08_BOTSDO03514</name>
</gene>
<dbReference type="InterPro" id="IPR013785">
    <property type="entry name" value="Aldolase_TIM"/>
</dbReference>
<dbReference type="Proteomes" id="UP000572817">
    <property type="component" value="Unassembled WGS sequence"/>
</dbReference>
<keyword evidence="3" id="KW-0560">Oxidoreductase</keyword>
<accession>A0A8H4IYF1</accession>
<feature type="compositionally biased region" description="Basic and acidic residues" evidence="4">
    <location>
        <begin position="888"/>
        <end position="898"/>
    </location>
</feature>
<evidence type="ECO:0000256" key="1">
    <source>
        <dbReference type="ARBA" id="ARBA00022630"/>
    </source>
</evidence>
<evidence type="ECO:0000313" key="5">
    <source>
        <dbReference type="EMBL" id="KAF4307398.1"/>
    </source>
</evidence>
<dbReference type="AlphaFoldDB" id="A0A8H4IYF1"/>
<reference evidence="5" key="1">
    <citation type="submission" date="2020-04" db="EMBL/GenBank/DDBJ databases">
        <title>Genome Assembly and Annotation of Botryosphaeria dothidea sdau 11-99, a Latent Pathogen of Apple Fruit Ring Rot in China.</title>
        <authorList>
            <person name="Yu C."/>
            <person name="Diao Y."/>
            <person name="Lu Q."/>
            <person name="Zhao J."/>
            <person name="Cui S."/>
            <person name="Peng C."/>
            <person name="He B."/>
            <person name="Liu H."/>
        </authorList>
    </citation>
    <scope>NUCLEOTIDE SEQUENCE [LARGE SCALE GENOMIC DNA]</scope>
    <source>
        <strain evidence="5">Sdau11-99</strain>
    </source>
</reference>